<reference evidence="2" key="1">
    <citation type="submission" date="2015-12" db="EMBL/GenBank/DDBJ databases">
        <title>De novo transcriptome assembly of four potential Pierce s Disease insect vectors from Arizona vineyards.</title>
        <authorList>
            <person name="Tassone E.E."/>
        </authorList>
    </citation>
    <scope>NUCLEOTIDE SEQUENCE</scope>
</reference>
<feature type="compositionally biased region" description="Polar residues" evidence="1">
    <location>
        <begin position="218"/>
        <end position="232"/>
    </location>
</feature>
<sequence length="258" mass="28953">GEGKVIVSYNQNKMDDDLSSKTQVETIENKELDIKQHDEESEIEEQVEMNLDFTLRTILGNENIVQAGDKVELLHTDNIPTSTFEKSVEMGDIESKSEGNVRNEIMEETKCTLNNVRQSKDLFEKKSVKKVKTNRPSLMRENDVSYEKNEAIEINDFQSTDITLMNSSGAVQVTPSKNKTLHKTSEPTVKLKNSSESVQITPSKNKKLHKTSELTVKLKNSSEGVQVTPSKNKTLHKTSEPTVKLKNSSEGVQVTPSK</sequence>
<proteinExistence type="predicted"/>
<feature type="non-terminal residue" evidence="2">
    <location>
        <position position="1"/>
    </location>
</feature>
<dbReference type="AlphaFoldDB" id="A0A1B6CQG0"/>
<feature type="compositionally biased region" description="Polar residues" evidence="1">
    <location>
        <begin position="191"/>
        <end position="203"/>
    </location>
</feature>
<organism evidence="2">
    <name type="scientific">Clastoptera arizonana</name>
    <name type="common">Arizona spittle bug</name>
    <dbReference type="NCBI Taxonomy" id="38151"/>
    <lineage>
        <taxon>Eukaryota</taxon>
        <taxon>Metazoa</taxon>
        <taxon>Ecdysozoa</taxon>
        <taxon>Arthropoda</taxon>
        <taxon>Hexapoda</taxon>
        <taxon>Insecta</taxon>
        <taxon>Pterygota</taxon>
        <taxon>Neoptera</taxon>
        <taxon>Paraneoptera</taxon>
        <taxon>Hemiptera</taxon>
        <taxon>Auchenorrhyncha</taxon>
        <taxon>Cercopoidea</taxon>
        <taxon>Clastopteridae</taxon>
        <taxon>Clastoptera</taxon>
    </lineage>
</organism>
<dbReference type="EMBL" id="GEDC01021647">
    <property type="protein sequence ID" value="JAS15651.1"/>
    <property type="molecule type" value="Transcribed_RNA"/>
</dbReference>
<accession>A0A1B6CQG0</accession>
<feature type="non-terminal residue" evidence="2">
    <location>
        <position position="258"/>
    </location>
</feature>
<evidence type="ECO:0000313" key="2">
    <source>
        <dbReference type="EMBL" id="JAS15651.1"/>
    </source>
</evidence>
<name>A0A1B6CQG0_9HEMI</name>
<evidence type="ECO:0000256" key="1">
    <source>
        <dbReference type="SAM" id="MobiDB-lite"/>
    </source>
</evidence>
<gene>
    <name evidence="2" type="ORF">g.14472</name>
</gene>
<feature type="region of interest" description="Disordered" evidence="1">
    <location>
        <begin position="183"/>
        <end position="258"/>
    </location>
</feature>
<protein>
    <submittedName>
        <fullName evidence="2">Uncharacterized protein</fullName>
    </submittedName>
</protein>
<feature type="compositionally biased region" description="Polar residues" evidence="1">
    <location>
        <begin position="245"/>
        <end position="258"/>
    </location>
</feature>